<evidence type="ECO:0000256" key="1">
    <source>
        <dbReference type="ARBA" id="ARBA00004651"/>
    </source>
</evidence>
<dbReference type="InterPro" id="IPR036259">
    <property type="entry name" value="MFS_trans_sf"/>
</dbReference>
<evidence type="ECO:0000313" key="9">
    <source>
        <dbReference type="EMBL" id="QEC50728.1"/>
    </source>
</evidence>
<organism evidence="9 10">
    <name type="scientific">Baekduia soli</name>
    <dbReference type="NCBI Taxonomy" id="496014"/>
    <lineage>
        <taxon>Bacteria</taxon>
        <taxon>Bacillati</taxon>
        <taxon>Actinomycetota</taxon>
        <taxon>Thermoleophilia</taxon>
        <taxon>Solirubrobacterales</taxon>
        <taxon>Baekduiaceae</taxon>
        <taxon>Baekduia</taxon>
    </lineage>
</organism>
<evidence type="ECO:0000256" key="6">
    <source>
        <dbReference type="SAM" id="MobiDB-lite"/>
    </source>
</evidence>
<dbReference type="Gene3D" id="1.20.1720.10">
    <property type="entry name" value="Multidrug resistance protein D"/>
    <property type="match status" value="1"/>
</dbReference>
<reference evidence="9 10" key="1">
    <citation type="journal article" date="2018" name="J. Microbiol.">
        <title>Baekduia soli gen. nov., sp. nov., a novel bacterium isolated from the soil of Baekdu Mountain and proposal of a novel family name, Baekduiaceae fam. nov.</title>
        <authorList>
            <person name="An D.S."/>
            <person name="Siddiqi M.Z."/>
            <person name="Kim K.H."/>
            <person name="Yu H.S."/>
            <person name="Im W.T."/>
        </authorList>
    </citation>
    <scope>NUCLEOTIDE SEQUENCE [LARGE SCALE GENOMIC DNA]</scope>
    <source>
        <strain evidence="9 10">BR7-21</strain>
    </source>
</reference>
<dbReference type="KEGG" id="bsol:FSW04_10540"/>
<name>A0A5B8UCY8_9ACTN</name>
<dbReference type="AlphaFoldDB" id="A0A5B8UCY8"/>
<feature type="transmembrane region" description="Helical" evidence="7">
    <location>
        <begin position="280"/>
        <end position="301"/>
    </location>
</feature>
<dbReference type="EMBL" id="CP042430">
    <property type="protein sequence ID" value="QEC50728.1"/>
    <property type="molecule type" value="Genomic_DNA"/>
</dbReference>
<dbReference type="Proteomes" id="UP000321805">
    <property type="component" value="Chromosome"/>
</dbReference>
<feature type="transmembrane region" description="Helical" evidence="7">
    <location>
        <begin position="347"/>
        <end position="371"/>
    </location>
</feature>
<feature type="transmembrane region" description="Helical" evidence="7">
    <location>
        <begin position="420"/>
        <end position="444"/>
    </location>
</feature>
<dbReference type="Pfam" id="PF07690">
    <property type="entry name" value="MFS_1"/>
    <property type="match status" value="1"/>
</dbReference>
<evidence type="ECO:0000259" key="8">
    <source>
        <dbReference type="PROSITE" id="PS50850"/>
    </source>
</evidence>
<feature type="transmembrane region" description="Helical" evidence="7">
    <location>
        <begin position="181"/>
        <end position="200"/>
    </location>
</feature>
<accession>A0A5B8UCY8</accession>
<dbReference type="InterPro" id="IPR020846">
    <property type="entry name" value="MFS_dom"/>
</dbReference>
<comment type="subcellular location">
    <subcellularLocation>
        <location evidence="1">Cell membrane</location>
        <topology evidence="1">Multi-pass membrane protein</topology>
    </subcellularLocation>
</comment>
<keyword evidence="2" id="KW-0813">Transport</keyword>
<feature type="transmembrane region" description="Helical" evidence="7">
    <location>
        <begin position="212"/>
        <end position="231"/>
    </location>
</feature>
<dbReference type="OrthoDB" id="4484751at2"/>
<evidence type="ECO:0000256" key="4">
    <source>
        <dbReference type="ARBA" id="ARBA00022989"/>
    </source>
</evidence>
<feature type="transmembrane region" description="Helical" evidence="7">
    <location>
        <begin position="25"/>
        <end position="51"/>
    </location>
</feature>
<sequence length="508" mass="50914">MPVRASRIGCGGVPALPAPPTARRAAALVPVLVGITLVVAIISSLGAPLIPSVATSLDITLDSAQWSLTAALLAGAVSAPILGRLGDGPYRREAIAGSLLVVLAGSLVAGVAESLPVLVVGRTMQGVGLGLAPITMAAARDHLPPHRAPAVIGILSVSAAAGIGAGYPLSGLIAQGLGVHAAFLFGAVISALALGAALAVIPSSRESNRVPLDVRGAVVVAVGLVALLLAIGQGESWGWSSAVVVGLFALSVVVFALWVRMQLACAAPLVDLRQLRHRPVLVADFAAVLLGLALYMFLTLVTEFVQTPVAEGYGFGATTLVAGLCLVPFSIASLAASRTMGPLMRRLGARAVLVGGSLVISAAGVFFALVHGALWEAFVTMGVVGIGFGYTFAAIPGLITRAVPEEETGSAMGFYQVVRSIGFSVGSTLSASILAGHTAVGAALPSERGYVVALWVGAGGCALAAVASGVLSAGAMVGAPSAERVQRDRDDARLAGAGLPDAESDRPR</sequence>
<dbReference type="PROSITE" id="PS50850">
    <property type="entry name" value="MFS"/>
    <property type="match status" value="1"/>
</dbReference>
<feature type="domain" description="Major facilitator superfamily (MFS) profile" evidence="8">
    <location>
        <begin position="22"/>
        <end position="476"/>
    </location>
</feature>
<feature type="transmembrane region" description="Helical" evidence="7">
    <location>
        <begin position="94"/>
        <end position="112"/>
    </location>
</feature>
<feature type="compositionally biased region" description="Basic and acidic residues" evidence="6">
    <location>
        <begin position="484"/>
        <end position="493"/>
    </location>
</feature>
<dbReference type="SUPFAM" id="SSF103473">
    <property type="entry name" value="MFS general substrate transporter"/>
    <property type="match status" value="1"/>
</dbReference>
<keyword evidence="4 7" id="KW-1133">Transmembrane helix</keyword>
<keyword evidence="5 7" id="KW-0472">Membrane</keyword>
<feature type="transmembrane region" description="Helical" evidence="7">
    <location>
        <begin position="237"/>
        <end position="259"/>
    </location>
</feature>
<keyword evidence="10" id="KW-1185">Reference proteome</keyword>
<feature type="transmembrane region" description="Helical" evidence="7">
    <location>
        <begin position="450"/>
        <end position="479"/>
    </location>
</feature>
<dbReference type="PANTHER" id="PTHR42718:SF9">
    <property type="entry name" value="MAJOR FACILITATOR SUPERFAMILY MULTIDRUG TRANSPORTER MFSC"/>
    <property type="match status" value="1"/>
</dbReference>
<feature type="transmembrane region" description="Helical" evidence="7">
    <location>
        <begin position="313"/>
        <end position="335"/>
    </location>
</feature>
<dbReference type="GO" id="GO:0022857">
    <property type="term" value="F:transmembrane transporter activity"/>
    <property type="evidence" value="ECO:0007669"/>
    <property type="project" value="InterPro"/>
</dbReference>
<evidence type="ECO:0000256" key="5">
    <source>
        <dbReference type="ARBA" id="ARBA00023136"/>
    </source>
</evidence>
<feature type="transmembrane region" description="Helical" evidence="7">
    <location>
        <begin position="377"/>
        <end position="399"/>
    </location>
</feature>
<evidence type="ECO:0000256" key="7">
    <source>
        <dbReference type="SAM" id="Phobius"/>
    </source>
</evidence>
<evidence type="ECO:0000256" key="3">
    <source>
        <dbReference type="ARBA" id="ARBA00022692"/>
    </source>
</evidence>
<evidence type="ECO:0000313" key="10">
    <source>
        <dbReference type="Proteomes" id="UP000321805"/>
    </source>
</evidence>
<gene>
    <name evidence="9" type="ORF">FSW04_10540</name>
</gene>
<proteinExistence type="predicted"/>
<feature type="region of interest" description="Disordered" evidence="6">
    <location>
        <begin position="482"/>
        <end position="508"/>
    </location>
</feature>
<dbReference type="Gene3D" id="1.20.1250.20">
    <property type="entry name" value="MFS general substrate transporter like domains"/>
    <property type="match status" value="1"/>
</dbReference>
<dbReference type="GO" id="GO:0005886">
    <property type="term" value="C:plasma membrane"/>
    <property type="evidence" value="ECO:0007669"/>
    <property type="project" value="UniProtKB-SubCell"/>
</dbReference>
<keyword evidence="3 7" id="KW-0812">Transmembrane</keyword>
<protein>
    <submittedName>
        <fullName evidence="9">MFS transporter</fullName>
    </submittedName>
</protein>
<dbReference type="PANTHER" id="PTHR42718">
    <property type="entry name" value="MAJOR FACILITATOR SUPERFAMILY MULTIDRUG TRANSPORTER MFSC"/>
    <property type="match status" value="1"/>
</dbReference>
<feature type="transmembrane region" description="Helical" evidence="7">
    <location>
        <begin position="63"/>
        <end position="82"/>
    </location>
</feature>
<dbReference type="InterPro" id="IPR011701">
    <property type="entry name" value="MFS"/>
</dbReference>
<evidence type="ECO:0000256" key="2">
    <source>
        <dbReference type="ARBA" id="ARBA00022448"/>
    </source>
</evidence>